<evidence type="ECO:0000256" key="8">
    <source>
        <dbReference type="ARBA" id="ARBA00023204"/>
    </source>
</evidence>
<feature type="domain" description="ERCC4" evidence="12">
    <location>
        <begin position="682"/>
        <end position="762"/>
    </location>
</feature>
<dbReference type="PANTHER" id="PTHR10150:SF0">
    <property type="entry name" value="DNA REPAIR ENDONUCLEASE XPF"/>
    <property type="match status" value="1"/>
</dbReference>
<dbReference type="SUPFAM" id="SSF47781">
    <property type="entry name" value="RuvA domain 2-like"/>
    <property type="match status" value="1"/>
</dbReference>
<proteinExistence type="inferred from homology"/>
<dbReference type="HOGENOM" id="CLU_002265_2_0_1"/>
<name>E0VWM5_PEDHC</name>
<dbReference type="FunFam" id="3.40.50.10130:FF:000002">
    <property type="entry name" value="DNA repair endonuclease XPF"/>
    <property type="match status" value="1"/>
</dbReference>
<dbReference type="STRING" id="121224.E0VWM5"/>
<dbReference type="EMBL" id="DS235822">
    <property type="protein sequence ID" value="EEB17781.1"/>
    <property type="molecule type" value="Genomic_DNA"/>
</dbReference>
<dbReference type="GO" id="GO:0000724">
    <property type="term" value="P:double-strand break repair via homologous recombination"/>
    <property type="evidence" value="ECO:0007669"/>
    <property type="project" value="TreeGrafter"/>
</dbReference>
<evidence type="ECO:0000256" key="10">
    <source>
        <dbReference type="ARBA" id="ARBA00072370"/>
    </source>
</evidence>
<accession>E0VWM5</accession>
<dbReference type="InParanoid" id="E0VWM5"/>
<keyword evidence="5" id="KW-0227">DNA damage</keyword>
<dbReference type="GeneID" id="8235701"/>
<reference evidence="14" key="3">
    <citation type="submission" date="2020-05" db="UniProtKB">
        <authorList>
            <consortium name="EnsemblMetazoa"/>
        </authorList>
    </citation>
    <scope>IDENTIFICATION</scope>
    <source>
        <strain evidence="14">USDA</strain>
    </source>
</reference>
<keyword evidence="4" id="KW-0255">Endonuclease</keyword>
<dbReference type="EMBL" id="AAZO01005923">
    <property type="status" value="NOT_ANNOTATED_CDS"/>
    <property type="molecule type" value="Genomic_DNA"/>
</dbReference>
<dbReference type="eggNOG" id="KOG0442">
    <property type="taxonomic scope" value="Eukaryota"/>
</dbReference>
<dbReference type="InterPro" id="IPR006166">
    <property type="entry name" value="ERCC4_domain"/>
</dbReference>
<evidence type="ECO:0000259" key="12">
    <source>
        <dbReference type="SMART" id="SM00891"/>
    </source>
</evidence>
<feature type="region of interest" description="Disordered" evidence="11">
    <location>
        <begin position="905"/>
        <end position="932"/>
    </location>
</feature>
<dbReference type="InterPro" id="IPR047520">
    <property type="entry name" value="XPF_nuclease"/>
</dbReference>
<organism>
    <name type="scientific">Pediculus humanus subsp. corporis</name>
    <name type="common">Body louse</name>
    <dbReference type="NCBI Taxonomy" id="121224"/>
    <lineage>
        <taxon>Eukaryota</taxon>
        <taxon>Metazoa</taxon>
        <taxon>Ecdysozoa</taxon>
        <taxon>Arthropoda</taxon>
        <taxon>Hexapoda</taxon>
        <taxon>Insecta</taxon>
        <taxon>Pterygota</taxon>
        <taxon>Neoptera</taxon>
        <taxon>Paraneoptera</taxon>
        <taxon>Psocodea</taxon>
        <taxon>Troctomorpha</taxon>
        <taxon>Phthiraptera</taxon>
        <taxon>Anoplura</taxon>
        <taxon>Pediculidae</taxon>
        <taxon>Pediculus</taxon>
    </lineage>
</organism>
<protein>
    <recommendedName>
        <fullName evidence="10">DNA repair endonuclease XPF</fullName>
    </recommendedName>
</protein>
<evidence type="ECO:0000256" key="3">
    <source>
        <dbReference type="ARBA" id="ARBA00022722"/>
    </source>
</evidence>
<dbReference type="OrthoDB" id="361020at2759"/>
<keyword evidence="15" id="KW-1185">Reference proteome</keyword>
<dbReference type="InterPro" id="IPR010994">
    <property type="entry name" value="RuvA_2-like"/>
</dbReference>
<dbReference type="Proteomes" id="UP000009046">
    <property type="component" value="Unassembled WGS sequence"/>
</dbReference>
<evidence type="ECO:0000256" key="5">
    <source>
        <dbReference type="ARBA" id="ARBA00022763"/>
    </source>
</evidence>
<dbReference type="EnsemblMetazoa" id="PHUM489110-RA">
    <property type="protein sequence ID" value="PHUM489110-PA"/>
    <property type="gene ID" value="PHUM489110"/>
</dbReference>
<dbReference type="GO" id="GO:0000712">
    <property type="term" value="P:resolution of meiotic recombination intermediates"/>
    <property type="evidence" value="ECO:0007669"/>
    <property type="project" value="TreeGrafter"/>
</dbReference>
<evidence type="ECO:0000256" key="6">
    <source>
        <dbReference type="ARBA" id="ARBA00022801"/>
    </source>
</evidence>
<dbReference type="SUPFAM" id="SSF52980">
    <property type="entry name" value="Restriction endonuclease-like"/>
    <property type="match status" value="1"/>
</dbReference>
<keyword evidence="9" id="KW-0539">Nucleus</keyword>
<dbReference type="FunCoup" id="E0VWM5">
    <property type="interactions" value="1732"/>
</dbReference>
<dbReference type="GO" id="GO:0000110">
    <property type="term" value="C:nucleotide-excision repair factor 1 complex"/>
    <property type="evidence" value="ECO:0007669"/>
    <property type="project" value="TreeGrafter"/>
</dbReference>
<reference evidence="13" key="2">
    <citation type="submission" date="2007-04" db="EMBL/GenBank/DDBJ databases">
        <title>The genome of the human body louse.</title>
        <authorList>
            <consortium name="The Human Body Louse Genome Consortium"/>
            <person name="Kirkness E."/>
            <person name="Walenz B."/>
            <person name="Hass B."/>
            <person name="Bruggner R."/>
            <person name="Strausberg R."/>
        </authorList>
    </citation>
    <scope>NUCLEOTIDE SEQUENCE</scope>
    <source>
        <strain evidence="13">USDA</strain>
    </source>
</reference>
<dbReference type="GO" id="GO:1901255">
    <property type="term" value="P:nucleotide-excision repair involved in interstrand cross-link repair"/>
    <property type="evidence" value="ECO:0007669"/>
    <property type="project" value="TreeGrafter"/>
</dbReference>
<dbReference type="Pfam" id="PF02732">
    <property type="entry name" value="ERCC4"/>
    <property type="match status" value="1"/>
</dbReference>
<reference evidence="13" key="1">
    <citation type="submission" date="2007-04" db="EMBL/GenBank/DDBJ databases">
        <title>Annotation of Pediculus humanus corporis strain USDA.</title>
        <authorList>
            <person name="Kirkness E."/>
            <person name="Hannick L."/>
            <person name="Hass B."/>
            <person name="Bruggner R."/>
            <person name="Lawson D."/>
            <person name="Bidwell S."/>
            <person name="Joardar V."/>
            <person name="Caler E."/>
            <person name="Walenz B."/>
            <person name="Inman J."/>
            <person name="Schobel S."/>
            <person name="Galinsky K."/>
            <person name="Amedeo P."/>
            <person name="Strausberg R."/>
        </authorList>
    </citation>
    <scope>NUCLEOTIDE SEQUENCE</scope>
    <source>
        <strain evidence="13">USDA</strain>
    </source>
</reference>
<evidence type="ECO:0000313" key="13">
    <source>
        <dbReference type="EMBL" id="EEB17781.1"/>
    </source>
</evidence>
<dbReference type="RefSeq" id="XP_002430519.1">
    <property type="nucleotide sequence ID" value="XM_002430474.1"/>
</dbReference>
<sequence length="932" mass="107027">MQDKQQCWRLGLESVIVSLLKVYCDPGNLVFVIGAEGKLQEWLVEKLNSIDVNPKPKVSVEVGVAERKQSYLEGGLWFVSSRILIVDMLKKRLPVDLITGFVVCKAHNILKNHLDAFVLRLYRQDNKNGFIKAFSDQATAFTGGFNKVEQILKALFTRNILLWPRYHAIVKSSLNQCKPVVVELHLEMTKKMLQLQSALLDLIKSTIDELKKLNPMLVTEEITVENAINETYFKVLHSQLDAVWHALSERTKALLADLKLFHYMILSLLTRDSVSFYSLINSQRKSDCAMKGSGWHFLPSAEIVFNTAKQRVFSSIDADPTDPKHLNAEPHPKWLILSEILLEIHKEFKKQEPMVKVENSDNDDVEKKMKEMFDEEPNTTKNESQSSECEIFGDILILTRDERNCFQLQTYLTTGEEELLKIQSRKFLFNKIHVKNVKENVEEVKKNEKVKKKKILNYFWLLVKIIVNKFVLKFLFQETDDLQNSVPSESEEIGEEQENDTYILSLSEFGTSKLETDEKVNIAGCFEDRISFTQKCDLLNEQTLLTPNSKKSPVIVIKSYKKNLMSLPKMLEEQKPRWIIIYDPEMTLVRQVEVYQRKNPEIQIKVYFLVFGGTIEEQSYLTSLRKEKEAFDFLIEEKARIVIPTDLNDYPELVRDDESAAAQFLNKTRKGGIDSPKKGNSKIIVDMREFKSELPAIIHARGIEIEPLTITVGDYILTPDICLERKSVSDLIQSLNSGRLYNQATAMTRYYSKPMLLIEFDKDKPFDLQSRYYLSTDASSDQLVTKLQLLTLHFPQLRIIWSPNPTATAQLFEELKQGHPEPDSATALGIGIEETATDEDKFNPGIKKFMSQLPGVSNKNINVLLSRGKSLDHLESLSQTEISDILQNSVEGESLYNSIHHKFHPDESSSVVNPNKNRLKSIANKNKRKKFQ</sequence>
<keyword evidence="6" id="KW-0378">Hydrolase</keyword>
<dbReference type="GO" id="GO:0003697">
    <property type="term" value="F:single-stranded DNA binding"/>
    <property type="evidence" value="ECO:0007669"/>
    <property type="project" value="TreeGrafter"/>
</dbReference>
<comment type="similarity">
    <text evidence="2">Belongs to the XPF family.</text>
</comment>
<dbReference type="CDD" id="cd20078">
    <property type="entry name" value="XPF_nuclease_XPF_euk"/>
    <property type="match status" value="1"/>
</dbReference>
<evidence type="ECO:0000256" key="2">
    <source>
        <dbReference type="ARBA" id="ARBA00010015"/>
    </source>
</evidence>
<dbReference type="Gene3D" id="1.10.150.20">
    <property type="entry name" value="5' to 3' exonuclease, C-terminal subdomain"/>
    <property type="match status" value="1"/>
</dbReference>
<evidence type="ECO:0000256" key="4">
    <source>
        <dbReference type="ARBA" id="ARBA00022759"/>
    </source>
</evidence>
<dbReference type="CTD" id="8235701"/>
<dbReference type="GO" id="GO:0000014">
    <property type="term" value="F:single-stranded DNA endodeoxyribonuclease activity"/>
    <property type="evidence" value="ECO:0007669"/>
    <property type="project" value="TreeGrafter"/>
</dbReference>
<dbReference type="Gene3D" id="3.40.50.10130">
    <property type="match status" value="1"/>
</dbReference>
<keyword evidence="3" id="KW-0540">Nuclease</keyword>
<evidence type="ECO:0000256" key="9">
    <source>
        <dbReference type="ARBA" id="ARBA00023242"/>
    </source>
</evidence>
<dbReference type="SMART" id="SM00891">
    <property type="entry name" value="ERCC4"/>
    <property type="match status" value="1"/>
</dbReference>
<keyword evidence="7" id="KW-0238">DNA-binding</keyword>
<dbReference type="PANTHER" id="PTHR10150">
    <property type="entry name" value="DNA REPAIR ENDONUCLEASE XPF"/>
    <property type="match status" value="1"/>
</dbReference>
<evidence type="ECO:0000313" key="15">
    <source>
        <dbReference type="Proteomes" id="UP000009046"/>
    </source>
</evidence>
<keyword evidence="8" id="KW-0234">DNA repair</keyword>
<evidence type="ECO:0000256" key="11">
    <source>
        <dbReference type="SAM" id="MobiDB-lite"/>
    </source>
</evidence>
<evidence type="ECO:0000256" key="1">
    <source>
        <dbReference type="ARBA" id="ARBA00004123"/>
    </source>
</evidence>
<dbReference type="VEuPathDB" id="VectorBase:PHUM489110"/>
<dbReference type="AlphaFoldDB" id="E0VWM5"/>
<comment type="subcellular location">
    <subcellularLocation>
        <location evidence="1">Nucleus</location>
    </subcellularLocation>
</comment>
<dbReference type="GO" id="GO:0003684">
    <property type="term" value="F:damaged DNA binding"/>
    <property type="evidence" value="ECO:0007669"/>
    <property type="project" value="TreeGrafter"/>
</dbReference>
<evidence type="ECO:0000313" key="14">
    <source>
        <dbReference type="EnsemblMetazoa" id="PHUM489110-PA"/>
    </source>
</evidence>
<gene>
    <name evidence="14" type="primary">8235701</name>
    <name evidence="13" type="ORF">Phum_PHUM489110</name>
</gene>
<dbReference type="OMA" id="THILDIM"/>
<dbReference type="InterPro" id="IPR011335">
    <property type="entry name" value="Restrct_endonuc-II-like"/>
</dbReference>
<evidence type="ECO:0000256" key="7">
    <source>
        <dbReference type="ARBA" id="ARBA00023125"/>
    </source>
</evidence>
<dbReference type="KEGG" id="phu:Phum_PHUM489110"/>